<evidence type="ECO:0000313" key="1">
    <source>
        <dbReference type="EMBL" id="TVU42329.1"/>
    </source>
</evidence>
<name>A0A5J9W1M4_9POAL</name>
<dbReference type="AlphaFoldDB" id="A0A5J9W1M4"/>
<accession>A0A5J9W1M4</accession>
<dbReference type="SUPFAM" id="SSF52047">
    <property type="entry name" value="RNI-like"/>
    <property type="match status" value="1"/>
</dbReference>
<keyword evidence="2" id="KW-1185">Reference proteome</keyword>
<dbReference type="PANTHER" id="PTHR15140">
    <property type="entry name" value="TUBULIN-SPECIFIC CHAPERONE E"/>
    <property type="match status" value="1"/>
</dbReference>
<dbReference type="EMBL" id="RWGY01000005">
    <property type="protein sequence ID" value="TVU42329.1"/>
    <property type="molecule type" value="Genomic_DNA"/>
</dbReference>
<organism evidence="1 2">
    <name type="scientific">Eragrostis curvula</name>
    <name type="common">weeping love grass</name>
    <dbReference type="NCBI Taxonomy" id="38414"/>
    <lineage>
        <taxon>Eukaryota</taxon>
        <taxon>Viridiplantae</taxon>
        <taxon>Streptophyta</taxon>
        <taxon>Embryophyta</taxon>
        <taxon>Tracheophyta</taxon>
        <taxon>Spermatophyta</taxon>
        <taxon>Magnoliopsida</taxon>
        <taxon>Liliopsida</taxon>
        <taxon>Poales</taxon>
        <taxon>Poaceae</taxon>
        <taxon>PACMAD clade</taxon>
        <taxon>Chloridoideae</taxon>
        <taxon>Eragrostideae</taxon>
        <taxon>Eragrostidinae</taxon>
        <taxon>Eragrostis</taxon>
    </lineage>
</organism>
<dbReference type="Gramene" id="TVU42329">
    <property type="protein sequence ID" value="TVU42329"/>
    <property type="gene ID" value="EJB05_08727"/>
</dbReference>
<evidence type="ECO:0008006" key="3">
    <source>
        <dbReference type="Google" id="ProtNLM"/>
    </source>
</evidence>
<evidence type="ECO:0000313" key="2">
    <source>
        <dbReference type="Proteomes" id="UP000324897"/>
    </source>
</evidence>
<dbReference type="OrthoDB" id="664281at2759"/>
<reference evidence="1 2" key="1">
    <citation type="journal article" date="2019" name="Sci. Rep.">
        <title>A high-quality genome of Eragrostis curvula grass provides insights into Poaceae evolution and supports new strategies to enhance forage quality.</title>
        <authorList>
            <person name="Carballo J."/>
            <person name="Santos B.A.C.M."/>
            <person name="Zappacosta D."/>
            <person name="Garbus I."/>
            <person name="Selva J.P."/>
            <person name="Gallo C.A."/>
            <person name="Diaz A."/>
            <person name="Albertini E."/>
            <person name="Caccamo M."/>
            <person name="Echenique V."/>
        </authorList>
    </citation>
    <scope>NUCLEOTIDE SEQUENCE [LARGE SCALE GENOMIC DNA]</scope>
    <source>
        <strain evidence="2">cv. Victoria</strain>
        <tissue evidence="1">Leaf</tissue>
    </source>
</reference>
<protein>
    <recommendedName>
        <fullName evidence="3">NB-ARC domain-containing protein</fullName>
    </recommendedName>
</protein>
<proteinExistence type="predicted"/>
<comment type="caution">
    <text evidence="1">The sequence shown here is derived from an EMBL/GenBank/DDBJ whole genome shotgun (WGS) entry which is preliminary data.</text>
</comment>
<dbReference type="Gene3D" id="3.80.10.10">
    <property type="entry name" value="Ribonuclease Inhibitor"/>
    <property type="match status" value="1"/>
</dbReference>
<sequence length="154" mass="18196">MSLVVEIYLNRFKVLNKLPESRLFPQSLRELVLIADVIKEDPMPVLEKLPCLMVLRLEGYEGRTMSCSANGFQRLQELELKLFSIEEWRIKIPSMPKLCYLTLRWCEHIHRLPNGLLHLPSLKELNLEGMRQIFSNEYTYQELQKKGCKVTKYL</sequence>
<dbReference type="InterPro" id="IPR032675">
    <property type="entry name" value="LRR_dom_sf"/>
</dbReference>
<dbReference type="Proteomes" id="UP000324897">
    <property type="component" value="Unassembled WGS sequence"/>
</dbReference>
<dbReference type="PANTHER" id="PTHR15140:SF57">
    <property type="entry name" value="RX N-TERMINAL DOMAIN-CONTAINING PROTEIN"/>
    <property type="match status" value="1"/>
</dbReference>
<gene>
    <name evidence="1" type="ORF">EJB05_08727</name>
</gene>